<evidence type="ECO:0000256" key="1">
    <source>
        <dbReference type="SAM" id="Phobius"/>
    </source>
</evidence>
<feature type="transmembrane region" description="Helical" evidence="1">
    <location>
        <begin position="238"/>
        <end position="262"/>
    </location>
</feature>
<keyword evidence="3" id="KW-1185">Reference proteome</keyword>
<name>A0ABT8WX80_9FLAO</name>
<organism evidence="2 3">
    <name type="scientific">Flavivirga amylovorans</name>
    <dbReference type="NCBI Taxonomy" id="870486"/>
    <lineage>
        <taxon>Bacteria</taxon>
        <taxon>Pseudomonadati</taxon>
        <taxon>Bacteroidota</taxon>
        <taxon>Flavobacteriia</taxon>
        <taxon>Flavobacteriales</taxon>
        <taxon>Flavobacteriaceae</taxon>
        <taxon>Flavivirga</taxon>
    </lineage>
</organism>
<evidence type="ECO:0000313" key="3">
    <source>
        <dbReference type="Proteomes" id="UP001176891"/>
    </source>
</evidence>
<comment type="caution">
    <text evidence="2">The sequence shown here is derived from an EMBL/GenBank/DDBJ whole genome shotgun (WGS) entry which is preliminary data.</text>
</comment>
<proteinExistence type="predicted"/>
<evidence type="ECO:0000313" key="2">
    <source>
        <dbReference type="EMBL" id="MDO5986284.1"/>
    </source>
</evidence>
<gene>
    <name evidence="2" type="ORF">Q4Q39_02605</name>
</gene>
<keyword evidence="1" id="KW-0812">Transmembrane</keyword>
<keyword evidence="1" id="KW-1133">Transmembrane helix</keyword>
<keyword evidence="1" id="KW-0472">Membrane</keyword>
<reference evidence="2" key="1">
    <citation type="submission" date="2023-07" db="EMBL/GenBank/DDBJ databases">
        <title>Two novel species in the genus Flavivirga.</title>
        <authorList>
            <person name="Kwon K."/>
        </authorList>
    </citation>
    <scope>NUCLEOTIDE SEQUENCE</scope>
    <source>
        <strain evidence="2">KACC 14157</strain>
    </source>
</reference>
<dbReference type="Proteomes" id="UP001176891">
    <property type="component" value="Unassembled WGS sequence"/>
</dbReference>
<evidence type="ECO:0008006" key="4">
    <source>
        <dbReference type="Google" id="ProtNLM"/>
    </source>
</evidence>
<protein>
    <recommendedName>
        <fullName evidence="4">Fimbrial assembly protein</fullName>
    </recommendedName>
</protein>
<sequence length="401" mass="46011">MLRGIKTYLEYSNLFCGVEHSYKGGQDIIYTTLLKKKKKVLVVENRFEDLSFDKTISKLPKKQHICLIINNDHVLTKLIDSPETVALKIVYKAFPNIDLNDFYYEVLNQKKSQLVTICRKTYVDALVNHYSEDGFFVINVSLGNSIVYGISEFLKSQDIITSNATVSFENHAVYAIEKTQIKDNTIFNINGLEITNDYILSFSGALNTLLNKFNPVTNLDELTSSLKNNFKQTKFFNVFLKLGLVFILTILLINFFVFYYYFNEVKTLQQTSQVNQTAKAKILELNEHVTKSQKIVEDMLKGNSSKSSFYVNTLIQSLPNSILLTKLNYHPILKRIKSEQPITIDNNALLIGGESNDSELFSKWLADLENFNFVNKVDILNYEDLKSNSVFSLKLSINYDK</sequence>
<dbReference type="RefSeq" id="WP_303280804.1">
    <property type="nucleotide sequence ID" value="NZ_BAABCZ010000016.1"/>
</dbReference>
<dbReference type="EMBL" id="JAUOEM010000001">
    <property type="protein sequence ID" value="MDO5986284.1"/>
    <property type="molecule type" value="Genomic_DNA"/>
</dbReference>
<accession>A0ABT8WX80</accession>